<evidence type="ECO:0000259" key="10">
    <source>
        <dbReference type="Pfam" id="PF07730"/>
    </source>
</evidence>
<dbReference type="EC" id="2.7.13.3" evidence="2"/>
<keyword evidence="3" id="KW-0597">Phosphoprotein</keyword>
<dbReference type="GO" id="GO:0046983">
    <property type="term" value="F:protein dimerization activity"/>
    <property type="evidence" value="ECO:0007669"/>
    <property type="project" value="InterPro"/>
</dbReference>
<proteinExistence type="predicted"/>
<evidence type="ECO:0000256" key="9">
    <source>
        <dbReference type="SAM" id="Phobius"/>
    </source>
</evidence>
<feature type="transmembrane region" description="Helical" evidence="9">
    <location>
        <begin position="34"/>
        <end position="51"/>
    </location>
</feature>
<dbReference type="EMBL" id="JAESWA010000020">
    <property type="protein sequence ID" value="MBL4931507.1"/>
    <property type="molecule type" value="Genomic_DNA"/>
</dbReference>
<name>A0A937FGH3_9CLOT</name>
<evidence type="ECO:0000256" key="5">
    <source>
        <dbReference type="ARBA" id="ARBA00022741"/>
    </source>
</evidence>
<keyword evidence="9" id="KW-1133">Transmembrane helix</keyword>
<evidence type="ECO:0000313" key="12">
    <source>
        <dbReference type="Proteomes" id="UP000623681"/>
    </source>
</evidence>
<evidence type="ECO:0000256" key="3">
    <source>
        <dbReference type="ARBA" id="ARBA00022553"/>
    </source>
</evidence>
<dbReference type="Pfam" id="PF07730">
    <property type="entry name" value="HisKA_3"/>
    <property type="match status" value="1"/>
</dbReference>
<sequence length="387" mass="44929">MNSLKGKIFTINYIIFFVIFVVSALSNISNAFEIMAINSLIVFSICIKDIWFLNEDRQASTYLLVWILFDFIAVFIVNYFFYAIILKLYYVSLMFLLIMYYTEYISFLFMSLVLIYDGIFLNINRSLNFQSILLWIMVYSLAYLILWFLKQTLNQNDELIQVRQNLIEKNIEVLNYNSYLTKAYDKVEELSKSHERMKIGRELHDNVGHILTTALIQIESGVMILDDNYDEGRERIEVGATQVRKGLKEIREAVRFYRDEETVDYYKDIFSLINDTKKLCNINILVDICDFSSESYEVQKTIYRIVQEGITNGIKHGKATSFILNIKYIENVLNITLIDNGNGASVINKGFGLISMEERIHLVNGKIKFESSKNQGFVINASIGGVL</sequence>
<evidence type="ECO:0000256" key="4">
    <source>
        <dbReference type="ARBA" id="ARBA00022679"/>
    </source>
</evidence>
<feature type="transmembrane region" description="Helical" evidence="9">
    <location>
        <begin position="63"/>
        <end position="82"/>
    </location>
</feature>
<dbReference type="RefSeq" id="WP_202766892.1">
    <property type="nucleotide sequence ID" value="NZ_JAESWA010000020.1"/>
</dbReference>
<keyword evidence="12" id="KW-1185">Reference proteome</keyword>
<keyword evidence="5" id="KW-0547">Nucleotide-binding</keyword>
<evidence type="ECO:0000313" key="11">
    <source>
        <dbReference type="EMBL" id="MBL4931507.1"/>
    </source>
</evidence>
<keyword evidence="7" id="KW-0067">ATP-binding</keyword>
<dbReference type="PANTHER" id="PTHR24421:SF10">
    <property type="entry name" value="NITRATE_NITRITE SENSOR PROTEIN NARQ"/>
    <property type="match status" value="1"/>
</dbReference>
<evidence type="ECO:0000256" key="1">
    <source>
        <dbReference type="ARBA" id="ARBA00000085"/>
    </source>
</evidence>
<dbReference type="PANTHER" id="PTHR24421">
    <property type="entry name" value="NITRATE/NITRITE SENSOR PROTEIN NARX-RELATED"/>
    <property type="match status" value="1"/>
</dbReference>
<dbReference type="SUPFAM" id="SSF55874">
    <property type="entry name" value="ATPase domain of HSP90 chaperone/DNA topoisomerase II/histidine kinase"/>
    <property type="match status" value="1"/>
</dbReference>
<keyword evidence="4" id="KW-0808">Transferase</keyword>
<feature type="transmembrane region" description="Helical" evidence="9">
    <location>
        <begin position="127"/>
        <end position="149"/>
    </location>
</feature>
<dbReference type="Proteomes" id="UP000623681">
    <property type="component" value="Unassembled WGS sequence"/>
</dbReference>
<dbReference type="CDD" id="cd16917">
    <property type="entry name" value="HATPase_UhpB-NarQ-NarX-like"/>
    <property type="match status" value="1"/>
</dbReference>
<evidence type="ECO:0000256" key="2">
    <source>
        <dbReference type="ARBA" id="ARBA00012438"/>
    </source>
</evidence>
<feature type="transmembrane region" description="Helical" evidence="9">
    <location>
        <begin position="9"/>
        <end position="28"/>
    </location>
</feature>
<comment type="caution">
    <text evidence="11">The sequence shown here is derived from an EMBL/GenBank/DDBJ whole genome shotgun (WGS) entry which is preliminary data.</text>
</comment>
<dbReference type="GO" id="GO:0000155">
    <property type="term" value="F:phosphorelay sensor kinase activity"/>
    <property type="evidence" value="ECO:0007669"/>
    <property type="project" value="InterPro"/>
</dbReference>
<dbReference type="InterPro" id="IPR036890">
    <property type="entry name" value="HATPase_C_sf"/>
</dbReference>
<dbReference type="GO" id="GO:0005524">
    <property type="term" value="F:ATP binding"/>
    <property type="evidence" value="ECO:0007669"/>
    <property type="project" value="UniProtKB-KW"/>
</dbReference>
<comment type="catalytic activity">
    <reaction evidence="1">
        <text>ATP + protein L-histidine = ADP + protein N-phospho-L-histidine.</text>
        <dbReference type="EC" id="2.7.13.3"/>
    </reaction>
</comment>
<accession>A0A937FGH3</accession>
<keyword evidence="8" id="KW-0902">Two-component regulatory system</keyword>
<feature type="transmembrane region" description="Helical" evidence="9">
    <location>
        <begin position="88"/>
        <end position="115"/>
    </location>
</feature>
<dbReference type="InterPro" id="IPR011712">
    <property type="entry name" value="Sig_transdc_His_kin_sub3_dim/P"/>
</dbReference>
<keyword evidence="9" id="KW-0812">Transmembrane</keyword>
<keyword evidence="9" id="KW-0472">Membrane</keyword>
<evidence type="ECO:0000256" key="6">
    <source>
        <dbReference type="ARBA" id="ARBA00022777"/>
    </source>
</evidence>
<dbReference type="Gene3D" id="1.20.5.1930">
    <property type="match status" value="1"/>
</dbReference>
<reference evidence="11" key="1">
    <citation type="submission" date="2021-01" db="EMBL/GenBank/DDBJ databases">
        <title>Genome public.</title>
        <authorList>
            <person name="Liu C."/>
            <person name="Sun Q."/>
        </authorList>
    </citation>
    <scope>NUCLEOTIDE SEQUENCE</scope>
    <source>
        <strain evidence="11">YIM B02565</strain>
    </source>
</reference>
<dbReference type="GO" id="GO:0016020">
    <property type="term" value="C:membrane"/>
    <property type="evidence" value="ECO:0007669"/>
    <property type="project" value="InterPro"/>
</dbReference>
<gene>
    <name evidence="11" type="ORF">JK634_06800</name>
</gene>
<protein>
    <recommendedName>
        <fullName evidence="2">histidine kinase</fullName>
        <ecNumber evidence="2">2.7.13.3</ecNumber>
    </recommendedName>
</protein>
<organism evidence="11 12">
    <name type="scientific">Clostridium paridis</name>
    <dbReference type="NCBI Taxonomy" id="2803863"/>
    <lineage>
        <taxon>Bacteria</taxon>
        <taxon>Bacillati</taxon>
        <taxon>Bacillota</taxon>
        <taxon>Clostridia</taxon>
        <taxon>Eubacteriales</taxon>
        <taxon>Clostridiaceae</taxon>
        <taxon>Clostridium</taxon>
    </lineage>
</organism>
<dbReference type="Gene3D" id="3.30.565.10">
    <property type="entry name" value="Histidine kinase-like ATPase, C-terminal domain"/>
    <property type="match status" value="1"/>
</dbReference>
<keyword evidence="6 11" id="KW-0418">Kinase</keyword>
<dbReference type="AlphaFoldDB" id="A0A937FGH3"/>
<feature type="domain" description="Signal transduction histidine kinase subgroup 3 dimerisation and phosphoacceptor" evidence="10">
    <location>
        <begin position="195"/>
        <end position="259"/>
    </location>
</feature>
<evidence type="ECO:0000256" key="7">
    <source>
        <dbReference type="ARBA" id="ARBA00022840"/>
    </source>
</evidence>
<dbReference type="InterPro" id="IPR050482">
    <property type="entry name" value="Sensor_HK_TwoCompSys"/>
</dbReference>
<evidence type="ECO:0000256" key="8">
    <source>
        <dbReference type="ARBA" id="ARBA00023012"/>
    </source>
</evidence>